<feature type="compositionally biased region" description="Basic residues" evidence="4">
    <location>
        <begin position="1"/>
        <end position="10"/>
    </location>
</feature>
<feature type="compositionally biased region" description="Basic and acidic residues" evidence="4">
    <location>
        <begin position="165"/>
        <end position="180"/>
    </location>
</feature>
<evidence type="ECO:0000259" key="5">
    <source>
        <dbReference type="PROSITE" id="PS51141"/>
    </source>
</evidence>
<keyword evidence="3" id="KW-0862">Zinc</keyword>
<evidence type="ECO:0000256" key="2">
    <source>
        <dbReference type="ARBA" id="ARBA00022771"/>
    </source>
</evidence>
<feature type="compositionally biased region" description="Low complexity" evidence="4">
    <location>
        <begin position="1783"/>
        <end position="1796"/>
    </location>
</feature>
<evidence type="ECO:0000313" key="7">
    <source>
        <dbReference type="Proteomes" id="UP001165090"/>
    </source>
</evidence>
<feature type="region of interest" description="Disordered" evidence="4">
    <location>
        <begin position="165"/>
        <end position="204"/>
    </location>
</feature>
<dbReference type="EMBL" id="BSDZ01000089">
    <property type="protein sequence ID" value="GLI69912.1"/>
    <property type="molecule type" value="Genomic_DNA"/>
</dbReference>
<dbReference type="PROSITE" id="PS51141">
    <property type="entry name" value="ZF_SBP"/>
    <property type="match status" value="1"/>
</dbReference>
<feature type="compositionally biased region" description="Low complexity" evidence="4">
    <location>
        <begin position="500"/>
        <end position="521"/>
    </location>
</feature>
<feature type="region of interest" description="Disordered" evidence="4">
    <location>
        <begin position="499"/>
        <end position="526"/>
    </location>
</feature>
<feature type="compositionally biased region" description="Low complexity" evidence="4">
    <location>
        <begin position="833"/>
        <end position="844"/>
    </location>
</feature>
<feature type="compositionally biased region" description="Polar residues" evidence="4">
    <location>
        <begin position="1904"/>
        <end position="1919"/>
    </location>
</feature>
<comment type="caution">
    <text evidence="6">The sequence shown here is derived from an EMBL/GenBank/DDBJ whole genome shotgun (WGS) entry which is preliminary data.</text>
</comment>
<feature type="region of interest" description="Disordered" evidence="4">
    <location>
        <begin position="303"/>
        <end position="344"/>
    </location>
</feature>
<feature type="compositionally biased region" description="Low complexity" evidence="4">
    <location>
        <begin position="188"/>
        <end position="200"/>
    </location>
</feature>
<feature type="compositionally biased region" description="Low complexity" evidence="4">
    <location>
        <begin position="802"/>
        <end position="823"/>
    </location>
</feature>
<keyword evidence="2" id="KW-0863">Zinc-finger</keyword>
<dbReference type="Pfam" id="PF03110">
    <property type="entry name" value="SBP"/>
    <property type="match status" value="1"/>
</dbReference>
<sequence length="2100" mass="216737">MPLTNRARHRSVVEQEEEEEAWDPADWEWQPISMHARKKARSTPNVATPGEPPVDAVVKVEPTTKLTTKPAEPKFSNLPIYNTLKKLESKPDVCVVEGCGASLSGLKRYFTRLRICEVHLAALAIVVDGTISRFCQQCGRFQPLKDFTGKKRSCTERLEKVNARHREKAQLKSLPRRPDPKPQWQDVPPAWGDAAAAGSSPPLPPPMLTTGLIQTSSSSEFPIGRQASGVPLAVAVAAAPSDVSDGTQPGIDSGVSHGGGISLTLSSVPTLPAAAIDHTHPAAAAARVSEPVCREGAASLPLGLAPGGQDPGADRGAATSFITGPGFRDAPLSGDGDAGSGGDDALPFVPLTRVVSTGGPGIVWYSTRRMSPSPPPPPPKSTSTAAAAAELSDLTRVSSLSSSGSQVPNSADRQTTTWSQSQGKGVTAAVGPTSGQTACREVFWNRVTSEMLLVPKHGDTGDSETTAVAAPPPPGDVSRTLGAASWELFHPVPVRFLEGQQQAPQQPWASSRSAPSTTTAPDNTFGDASVAARFTDSPLQAAPAVGPGQLNGPSRNAVPPMDWTGALHRGGGDGSGVYSNSGSWTSSGAGQYGSAATSAAVAVPPSTAAPAPPSSSGSYNSAISAAATAAATAAAAPSSPASTSNEGASGVCDDSGNGGSAATAPRSGYGTVQQASSRLPAVNPTEDIAACVKGIMDGLGPMMAHVHRLAETPATSNPTIAPGRCLEGAVEIFSERVKSRFGVLSDGRGGDAGLKAVAETSREVFQKAAELASRFSKSLPPPPPPPPQHPQEPQALLRMNGSLPLPQQQQLPPSQQQQQVPSLHSNELPLPLPLQQHPQQQQYPLHPPHGGSTSASRTPELYSTSTLPGPVAHVQEPVQVQSSGMPVVRTNPNPPLAATAARLPSPSPQPHLTYPRPELQPHFHVPQQQPTQLGCSHGSLPYPLQQPMSPRQQQLQYSSSGLQLPAAQPPNPMPQSSYPSRQPVVLVAPLSQPAASGVYTRAMSAKSVFIRHPPYNMNMPYSYTHHPCVSHPSPYSVYEPSRDVPPYVSPGAALSNGYQHGAPYTATQAQVRVGSAGAAGLVPAPIGSGYNGVLVNGSELAEGSAGGGSTWWGFHTSLQPSTISCPPQPEDDYDDEEEDGMLDLLLQEMVEEAGPCSDTLFHQQELVQEQQRRHQHQHHQLLQQENERHQLEEQQRNGAVAFAVQQGVAVHRQAIASAPYTYSAFGCGACSAWPLAGAPAAAAPALEMDRVSIKAMNMQPGELPPNLRSGMGRWLQTARAEAMQATLRQGCLQLVVDVQRSSSAASSGPLSALLIPDHDPEQAAADVFRFMGQRLRDTFVQVGDKVLQIHVGEDPRVTTWEQAAENGGLSGAKMPSLERCSAAAVCAGSETTLELYGRNHCQPCFKAFARLRGHDLTAALLDAAEAESVESRACSGATAAEITTGVAAGEVGYGGAGSDGWGRSRRMRLHVPEGSMGIMVVEVGVGHLLGGWCPVLILPPGCEAAVAELRNLLSHSGGGDNHQAPSLDQEAQHSLDRRLILDLGQVLEVFSAAKAAAAAAAALAAAASTDSASPTANRPDLTAGGTASPAGGGATSPDSPSSIGGGTTTTATATSQACAWSYTDASESLASTAVGSSRLSSRLSSQAAMPTAEAMPRAVAGSAATAVGANASQTAGGMAAAGGGRLTGAVPRRDEAAAAAGNAPMRVEIDLGTPAPALPPPPSTTVVRQALAKAAQLLLFTVGRGSPHLTELLLDAAALLTNFVPQLQPQRQLQLQPRPPSVTTAAAGAATGSNSLTTPATATAAAAPLQQRFSAAGLDLQELLPLAVLSGSTATVDCLSEFSLRVLESPLRFDLPQGPAGMSLLHLAAVLDDGGVMARHLITTQPWAAWSWLCLGWTPPTPSGFETTTDAVQQHQFQHQSKEGGRDVGPADAGDVLRAAGPGDCRAEGDGSNGESAAPPPPSTPQRPPTQLTPGSLSLLLGLTEPLDCAVSQLLLRDDDLVAVGGEVRFPLSVVEVVEDGAGTGPGEVSAAAAVVPEPPVAGGPAAVVVARGGDGLGPRADVPAGGLAEAVMELMESWGTLSAALMEALCERLEAQKLQ</sequence>
<protein>
    <recommendedName>
        <fullName evidence="5">SBP-type domain-containing protein</fullName>
    </recommendedName>
</protein>
<dbReference type="SUPFAM" id="SSF103612">
    <property type="entry name" value="SBT domain"/>
    <property type="match status" value="1"/>
</dbReference>
<feature type="region of interest" description="Disordered" evidence="4">
    <location>
        <begin position="455"/>
        <end position="475"/>
    </location>
</feature>
<feature type="compositionally biased region" description="Polar residues" evidence="4">
    <location>
        <begin position="406"/>
        <end position="424"/>
    </location>
</feature>
<feature type="compositionally biased region" description="Low complexity" evidence="4">
    <location>
        <begin position="381"/>
        <end position="405"/>
    </location>
</feature>
<feature type="region of interest" description="Disordered" evidence="4">
    <location>
        <begin position="365"/>
        <end position="434"/>
    </location>
</feature>
<name>A0ABQ5SIX8_9CHLO</name>
<reference evidence="6 7" key="1">
    <citation type="journal article" date="2023" name="IScience">
        <title>Expanded male sex-determining region conserved during the evolution of homothallism in the green alga Volvox.</title>
        <authorList>
            <person name="Yamamoto K."/>
            <person name="Matsuzaki R."/>
            <person name="Mahakham W."/>
            <person name="Heman W."/>
            <person name="Sekimoto H."/>
            <person name="Kawachi M."/>
            <person name="Minakuchi Y."/>
            <person name="Toyoda A."/>
            <person name="Nozaki H."/>
        </authorList>
    </citation>
    <scope>NUCLEOTIDE SEQUENCE [LARGE SCALE GENOMIC DNA]</scope>
    <source>
        <strain evidence="6 7">NIES-4468</strain>
    </source>
</reference>
<feature type="compositionally biased region" description="Acidic residues" evidence="4">
    <location>
        <begin position="14"/>
        <end position="26"/>
    </location>
</feature>
<feature type="region of interest" description="Disordered" evidence="4">
    <location>
        <begin position="771"/>
        <end position="869"/>
    </location>
</feature>
<dbReference type="InterPro" id="IPR004333">
    <property type="entry name" value="SBP_dom"/>
</dbReference>
<dbReference type="Proteomes" id="UP001165090">
    <property type="component" value="Unassembled WGS sequence"/>
</dbReference>
<dbReference type="PANTHER" id="PTHR31251">
    <property type="entry name" value="SQUAMOSA PROMOTER-BINDING-LIKE PROTEIN 4"/>
    <property type="match status" value="1"/>
</dbReference>
<accession>A0ABQ5SIX8</accession>
<evidence type="ECO:0000256" key="4">
    <source>
        <dbReference type="SAM" id="MobiDB-lite"/>
    </source>
</evidence>
<feature type="region of interest" description="Disordered" evidence="4">
    <location>
        <begin position="1904"/>
        <end position="1976"/>
    </location>
</feature>
<proteinExistence type="predicted"/>
<feature type="compositionally biased region" description="Pro residues" evidence="4">
    <location>
        <begin position="1958"/>
        <end position="1968"/>
    </location>
</feature>
<feature type="region of interest" description="Disordered" evidence="4">
    <location>
        <begin position="892"/>
        <end position="979"/>
    </location>
</feature>
<feature type="region of interest" description="Disordered" evidence="4">
    <location>
        <begin position="1771"/>
        <end position="1796"/>
    </location>
</feature>
<organism evidence="6 7">
    <name type="scientific">Volvox africanus</name>
    <dbReference type="NCBI Taxonomy" id="51714"/>
    <lineage>
        <taxon>Eukaryota</taxon>
        <taxon>Viridiplantae</taxon>
        <taxon>Chlorophyta</taxon>
        <taxon>core chlorophytes</taxon>
        <taxon>Chlorophyceae</taxon>
        <taxon>CS clade</taxon>
        <taxon>Chlamydomonadales</taxon>
        <taxon>Volvocaceae</taxon>
        <taxon>Volvox</taxon>
    </lineage>
</organism>
<feature type="compositionally biased region" description="Pro residues" evidence="4">
    <location>
        <begin position="779"/>
        <end position="790"/>
    </location>
</feature>
<dbReference type="InterPro" id="IPR036893">
    <property type="entry name" value="SBP_sf"/>
</dbReference>
<dbReference type="Gene3D" id="4.10.1100.10">
    <property type="entry name" value="Transcription factor, SBP-box domain"/>
    <property type="match status" value="1"/>
</dbReference>
<keyword evidence="1" id="KW-0479">Metal-binding</keyword>
<feature type="region of interest" description="Disordered" evidence="4">
    <location>
        <begin position="540"/>
        <end position="569"/>
    </location>
</feature>
<feature type="compositionally biased region" description="Polar residues" evidence="4">
    <location>
        <begin position="851"/>
        <end position="867"/>
    </location>
</feature>
<dbReference type="PANTHER" id="PTHR31251:SF169">
    <property type="entry name" value="SQUAMOSA PROMOTER-BINDING-LIKE PROTEIN 8"/>
    <property type="match status" value="1"/>
</dbReference>
<feature type="region of interest" description="Disordered" evidence="4">
    <location>
        <begin position="1568"/>
        <end position="1610"/>
    </location>
</feature>
<feature type="region of interest" description="Disordered" evidence="4">
    <location>
        <begin position="637"/>
        <end position="680"/>
    </location>
</feature>
<evidence type="ECO:0000256" key="3">
    <source>
        <dbReference type="ARBA" id="ARBA00022833"/>
    </source>
</evidence>
<evidence type="ECO:0000313" key="6">
    <source>
        <dbReference type="EMBL" id="GLI69912.1"/>
    </source>
</evidence>
<evidence type="ECO:0000256" key="1">
    <source>
        <dbReference type="ARBA" id="ARBA00022723"/>
    </source>
</evidence>
<gene>
    <name evidence="6" type="ORF">VaNZ11_014619</name>
</gene>
<feature type="region of interest" description="Disordered" evidence="4">
    <location>
        <begin position="1"/>
        <end position="26"/>
    </location>
</feature>
<keyword evidence="7" id="KW-1185">Reference proteome</keyword>
<feature type="domain" description="SBP-type" evidence="5">
    <location>
        <begin position="91"/>
        <end position="168"/>
    </location>
</feature>
<dbReference type="InterPro" id="IPR044817">
    <property type="entry name" value="SBP-like"/>
</dbReference>
<feature type="compositionally biased region" description="Low complexity" evidence="4">
    <location>
        <begin position="943"/>
        <end position="964"/>
    </location>
</feature>